<gene>
    <name evidence="1" type="ORF">SAMN05421788_101731</name>
</gene>
<name>A0A173MPC8_9BACT</name>
<dbReference type="KEGG" id="fln:FLA_5338"/>
<dbReference type="Proteomes" id="UP000186917">
    <property type="component" value="Unassembled WGS sequence"/>
</dbReference>
<dbReference type="AlphaFoldDB" id="A0A173MPC8"/>
<dbReference type="PROSITE" id="PS51257">
    <property type="entry name" value="PROKAR_LIPOPROTEIN"/>
    <property type="match status" value="1"/>
</dbReference>
<sequence>MRIYILYFLIATGLLTFVTGCYKDKGNYNYVPVNTVTISGIDSSYTVDYGQPFTLTPTLLLSKDSVNNTYDSTKYSYEWIAINPGALKASQKTLLATTRDLNTKITLAPTRYTVYYRITEKSTGIQWQQTFYLVVSTTVYEGWLILCNVNDSSRLDMLSYKDGKYRTIVNVLDTVGSGLPPQGKPYSVTYSPYSPTTTGIYICTQTGTNRVDQNYFKWSSNLNIKYEMLSTVPDNFTADFISLGSTSQTQYMLANKNFYYYYYSFNIYFGLPINQISGENGTFTPAPFIAPGQNINGAILYDQDHQRFVKHVVSSTSCIPITADSSLFSFTPRKSMRYMTFTPYGGGEVFSVLKDDQTGKSYLARFTFTDKSLQQTYYAEVTGTDFDKAEQFAVSPNLGYLFYSVGGKVYEYDMGLQQSILMLDKGGDQVSLLKFHRFVSSKYSLGTTAPLLANKLIVGSYSKTKPEGSNGTMELYAVPQVNGALQLYESYTGLGKIVSVGYRER</sequence>
<dbReference type="Pfam" id="PF16407">
    <property type="entry name" value="PKD_2"/>
    <property type="match status" value="1"/>
</dbReference>
<dbReference type="STRING" id="477680.SAMN05421788_101731"/>
<accession>A0A173MPC8</accession>
<dbReference type="InterPro" id="IPR032183">
    <property type="entry name" value="PKD-like"/>
</dbReference>
<proteinExistence type="predicted"/>
<organism evidence="1 2">
    <name type="scientific">Filimonas lacunae</name>
    <dbReference type="NCBI Taxonomy" id="477680"/>
    <lineage>
        <taxon>Bacteria</taxon>
        <taxon>Pseudomonadati</taxon>
        <taxon>Bacteroidota</taxon>
        <taxon>Chitinophagia</taxon>
        <taxon>Chitinophagales</taxon>
        <taxon>Chitinophagaceae</taxon>
        <taxon>Filimonas</taxon>
    </lineage>
</organism>
<dbReference type="OrthoDB" id="1095195at2"/>
<dbReference type="RefSeq" id="WP_076375743.1">
    <property type="nucleotide sequence ID" value="NZ_AP017422.1"/>
</dbReference>
<dbReference type="EMBL" id="FTOR01000001">
    <property type="protein sequence ID" value="SIS70574.1"/>
    <property type="molecule type" value="Genomic_DNA"/>
</dbReference>
<keyword evidence="2" id="KW-1185">Reference proteome</keyword>
<protein>
    <submittedName>
        <fullName evidence="1">PKD-like family protein</fullName>
    </submittedName>
</protein>
<evidence type="ECO:0000313" key="2">
    <source>
        <dbReference type="Proteomes" id="UP000186917"/>
    </source>
</evidence>
<evidence type="ECO:0000313" key="1">
    <source>
        <dbReference type="EMBL" id="SIS70574.1"/>
    </source>
</evidence>
<reference evidence="2" key="1">
    <citation type="submission" date="2017-01" db="EMBL/GenBank/DDBJ databases">
        <authorList>
            <person name="Varghese N."/>
            <person name="Submissions S."/>
        </authorList>
    </citation>
    <scope>NUCLEOTIDE SEQUENCE [LARGE SCALE GENOMIC DNA]</scope>
    <source>
        <strain evidence="2">DSM 21054</strain>
    </source>
</reference>